<dbReference type="RefSeq" id="WP_182807954.1">
    <property type="nucleotide sequence ID" value="NZ_JACJFM010000005.1"/>
</dbReference>
<dbReference type="AlphaFoldDB" id="A0A839IL97"/>
<keyword evidence="2" id="KW-1185">Reference proteome</keyword>
<evidence type="ECO:0008006" key="3">
    <source>
        <dbReference type="Google" id="ProtNLM"/>
    </source>
</evidence>
<name>A0A839IL97_9GAMM</name>
<organism evidence="1 2">
    <name type="scientific">Oceanospirillum sediminis</name>
    <dbReference type="NCBI Taxonomy" id="2760088"/>
    <lineage>
        <taxon>Bacteria</taxon>
        <taxon>Pseudomonadati</taxon>
        <taxon>Pseudomonadota</taxon>
        <taxon>Gammaproteobacteria</taxon>
        <taxon>Oceanospirillales</taxon>
        <taxon>Oceanospirillaceae</taxon>
        <taxon>Oceanospirillum</taxon>
    </lineage>
</organism>
<proteinExistence type="predicted"/>
<evidence type="ECO:0000313" key="1">
    <source>
        <dbReference type="EMBL" id="MBB1486173.1"/>
    </source>
</evidence>
<sequence>MLATSAHAEESHKDFLARFQAIQTSQPEDAIYVLEKRLRQYPLWHRGRLELARAYFLQGRYPEAKAAVKTVVKEAELPDAVKKNVLVFYKKVLEVESKSIVQASQDALAWDFSGKLSIGAGFDSNANTGPADQDIGLDGIRLKNSATEQDDSFSSAQIEFSAEKVLSEQTGKYAGGYLKWDNQATVFNRDYQDTRGVSLTGGRLSSRLSYNMTPAWQLGAEAELQKFKYAGDRINYTTLTPWLRWREGRHQIKVNLKLRKRHYAEGLSSKNGHFISPSVQYFVRINSELFASSELSYAIADYNGPQYDYYAVQSDNRLYYLLNSDVLLWGQYRYRSRDYNDAAYSLYKFARDEDYHTFRTGIRYRLSPALDIDISVAHFENDANQKLYQYERQQAELKLTWLFSGAK</sequence>
<dbReference type="Proteomes" id="UP000565262">
    <property type="component" value="Unassembled WGS sequence"/>
</dbReference>
<reference evidence="1 2" key="1">
    <citation type="submission" date="2020-08" db="EMBL/GenBank/DDBJ databases">
        <title>Oceanospirillum sp. nov. isolated from marine sediment.</title>
        <authorList>
            <person name="Ji X."/>
        </authorList>
    </citation>
    <scope>NUCLEOTIDE SEQUENCE [LARGE SCALE GENOMIC DNA]</scope>
    <source>
        <strain evidence="1 2">D5</strain>
    </source>
</reference>
<evidence type="ECO:0000313" key="2">
    <source>
        <dbReference type="Proteomes" id="UP000565262"/>
    </source>
</evidence>
<protein>
    <recommendedName>
        <fullName evidence="3">DUF560 domain-containing protein</fullName>
    </recommendedName>
</protein>
<dbReference type="EMBL" id="JACJFM010000005">
    <property type="protein sequence ID" value="MBB1486173.1"/>
    <property type="molecule type" value="Genomic_DNA"/>
</dbReference>
<gene>
    <name evidence="1" type="ORF">H4O21_06090</name>
</gene>
<dbReference type="InterPro" id="IPR011990">
    <property type="entry name" value="TPR-like_helical_dom_sf"/>
</dbReference>
<comment type="caution">
    <text evidence="1">The sequence shown here is derived from an EMBL/GenBank/DDBJ whole genome shotgun (WGS) entry which is preliminary data.</text>
</comment>
<dbReference type="SUPFAM" id="SSF48452">
    <property type="entry name" value="TPR-like"/>
    <property type="match status" value="1"/>
</dbReference>
<dbReference type="Gene3D" id="1.25.40.10">
    <property type="entry name" value="Tetratricopeptide repeat domain"/>
    <property type="match status" value="1"/>
</dbReference>
<accession>A0A839IL97</accession>